<proteinExistence type="predicted"/>
<accession>A0A327YUG6</accession>
<dbReference type="EMBL" id="QLMI01000002">
    <property type="protein sequence ID" value="RAK24262.1"/>
    <property type="molecule type" value="Genomic_DNA"/>
</dbReference>
<dbReference type="RefSeq" id="WP_111566061.1">
    <property type="nucleotide sequence ID" value="NZ_QLMI01000002.1"/>
</dbReference>
<name>A0A327YUG6_9FLAO</name>
<dbReference type="AlphaFoldDB" id="A0A327YUG6"/>
<evidence type="ECO:0000313" key="3">
    <source>
        <dbReference type="Proteomes" id="UP000249620"/>
    </source>
</evidence>
<organism evidence="2 3">
    <name type="scientific">Flavobacterium aquaticum</name>
    <dbReference type="NCBI Taxonomy" id="1236486"/>
    <lineage>
        <taxon>Bacteria</taxon>
        <taxon>Pseudomonadati</taxon>
        <taxon>Bacteroidota</taxon>
        <taxon>Flavobacteriia</taxon>
        <taxon>Flavobacteriales</taxon>
        <taxon>Flavobacteriaceae</taxon>
        <taxon>Flavobacterium</taxon>
    </lineage>
</organism>
<keyword evidence="1" id="KW-1277">Toxin-antitoxin system</keyword>
<dbReference type="Proteomes" id="UP000249620">
    <property type="component" value="Unassembled WGS sequence"/>
</dbReference>
<comment type="caution">
    <text evidence="2">The sequence shown here is derived from an EMBL/GenBank/DDBJ whole genome shotgun (WGS) entry which is preliminary data.</text>
</comment>
<dbReference type="OrthoDB" id="981785at2"/>
<protein>
    <submittedName>
        <fullName evidence="2">Addiction module RelE/StbE family toxin</fullName>
    </submittedName>
</protein>
<evidence type="ECO:0000256" key="1">
    <source>
        <dbReference type="ARBA" id="ARBA00022649"/>
    </source>
</evidence>
<sequence>MMFSVIWTSKSFEDISNIHHYLTNKISIETANKIVDEIYQAPNSITFVEQFQIDEFRKDCRRIIVRNYKILYHIKDSEIFIIRIFNTFQDPIKSL</sequence>
<gene>
    <name evidence="2" type="ORF">B0I03_102115</name>
</gene>
<dbReference type="Gene3D" id="3.30.2310.20">
    <property type="entry name" value="RelE-like"/>
    <property type="match status" value="1"/>
</dbReference>
<dbReference type="InterPro" id="IPR035093">
    <property type="entry name" value="RelE/ParE_toxin_dom_sf"/>
</dbReference>
<evidence type="ECO:0000313" key="2">
    <source>
        <dbReference type="EMBL" id="RAK24262.1"/>
    </source>
</evidence>
<dbReference type="InterPro" id="IPR007712">
    <property type="entry name" value="RelE/ParE_toxin"/>
</dbReference>
<dbReference type="SUPFAM" id="SSF143011">
    <property type="entry name" value="RelE-like"/>
    <property type="match status" value="1"/>
</dbReference>
<reference evidence="2 3" key="1">
    <citation type="submission" date="2018-06" db="EMBL/GenBank/DDBJ databases">
        <title>Genomic Encyclopedia of Type Strains, Phase III (KMG-III): the genomes of soil and plant-associated and newly described type strains.</title>
        <authorList>
            <person name="Whitman W."/>
        </authorList>
    </citation>
    <scope>NUCLEOTIDE SEQUENCE [LARGE SCALE GENOMIC DNA]</scope>
    <source>
        <strain evidence="2 3">CGMCC 1.12398</strain>
    </source>
</reference>
<keyword evidence="3" id="KW-1185">Reference proteome</keyword>
<dbReference type="Pfam" id="PF05016">
    <property type="entry name" value="ParE_toxin"/>
    <property type="match status" value="1"/>
</dbReference>